<dbReference type="OrthoDB" id="608866at2759"/>
<dbReference type="Pfam" id="PF00249">
    <property type="entry name" value="Myb_DNA-binding"/>
    <property type="match status" value="1"/>
</dbReference>
<dbReference type="PANTHER" id="PTHR41733">
    <property type="entry name" value="UBIQUITIN-ASSOCIATED/TRANSLATION ELONGATION FACTOR EF1B, N-TERMINAL, EUKARYOTE"/>
    <property type="match status" value="1"/>
</dbReference>
<dbReference type="STRING" id="478820.A0A196SK61"/>
<sequence length="250" mass="28420">MSTNRISKIFGSDSKSLWNVTLAPGWTKAEAEVLRCAIMKYGIGSWKQITSLKLLPGKTVSQIVCQVQRMIGQQSLKEFLKLHADVLVIGRENAKRTDVHRKNGIIVNEGHNMTPQEVKQRRMYNLKKYGLSNEEIDKVVIPVLSEKQTSEVFDKRTNKQLEREQLLSRLAVLRSALQYLQKGSPDGAMSAKKRRVGGRRKRRSMYDSDSLSDSDDDISALDFSSMPKRQSRRQRGLAPEFSDASNDLYD</sequence>
<evidence type="ECO:0000313" key="3">
    <source>
        <dbReference type="EMBL" id="OAO17438.1"/>
    </source>
</evidence>
<evidence type="ECO:0000259" key="2">
    <source>
        <dbReference type="Pfam" id="PF00249"/>
    </source>
</evidence>
<dbReference type="InterPro" id="IPR001005">
    <property type="entry name" value="SANT/Myb"/>
</dbReference>
<gene>
    <name evidence="3" type="ORF">AV274_0855</name>
</gene>
<organism evidence="3 4">
    <name type="scientific">Blastocystis sp. subtype 1 (strain ATCC 50177 / NandII)</name>
    <dbReference type="NCBI Taxonomy" id="478820"/>
    <lineage>
        <taxon>Eukaryota</taxon>
        <taxon>Sar</taxon>
        <taxon>Stramenopiles</taxon>
        <taxon>Bigyra</taxon>
        <taxon>Opalozoa</taxon>
        <taxon>Opalinata</taxon>
        <taxon>Blastocystidae</taxon>
        <taxon>Blastocystis</taxon>
    </lineage>
</organism>
<dbReference type="Proteomes" id="UP000078348">
    <property type="component" value="Unassembled WGS sequence"/>
</dbReference>
<protein>
    <recommendedName>
        <fullName evidence="2">Myb-like domain-containing protein</fullName>
    </recommendedName>
</protein>
<feature type="region of interest" description="Disordered" evidence="1">
    <location>
        <begin position="183"/>
        <end position="250"/>
    </location>
</feature>
<reference evidence="3 4" key="1">
    <citation type="submission" date="2016-05" db="EMBL/GenBank/DDBJ databases">
        <title>Nuclear genome of Blastocystis sp. subtype 1 NandII.</title>
        <authorList>
            <person name="Gentekaki E."/>
            <person name="Curtis B."/>
            <person name="Stairs C."/>
            <person name="Eme L."/>
            <person name="Herman E."/>
            <person name="Klimes V."/>
            <person name="Arias M.C."/>
            <person name="Elias M."/>
            <person name="Hilliou F."/>
            <person name="Klute M."/>
            <person name="Malik S.-B."/>
            <person name="Pightling A."/>
            <person name="Rachubinski R."/>
            <person name="Salas D."/>
            <person name="Schlacht A."/>
            <person name="Suga H."/>
            <person name="Archibald J."/>
            <person name="Ball S.G."/>
            <person name="Clark G."/>
            <person name="Dacks J."/>
            <person name="Van Der Giezen M."/>
            <person name="Tsaousis A."/>
            <person name="Roger A."/>
        </authorList>
    </citation>
    <scope>NUCLEOTIDE SEQUENCE [LARGE SCALE GENOMIC DNA]</scope>
    <source>
        <strain evidence="4">ATCC 50177 / NandII</strain>
    </source>
</reference>
<comment type="caution">
    <text evidence="3">The sequence shown here is derived from an EMBL/GenBank/DDBJ whole genome shotgun (WGS) entry which is preliminary data.</text>
</comment>
<feature type="domain" description="Myb-like" evidence="2">
    <location>
        <begin position="26"/>
        <end position="63"/>
    </location>
</feature>
<dbReference type="EMBL" id="LXWW01000031">
    <property type="protein sequence ID" value="OAO17438.1"/>
    <property type="molecule type" value="Genomic_DNA"/>
</dbReference>
<name>A0A196SK61_BLAHN</name>
<accession>A0A196SK61</accession>
<evidence type="ECO:0000313" key="4">
    <source>
        <dbReference type="Proteomes" id="UP000078348"/>
    </source>
</evidence>
<keyword evidence="4" id="KW-1185">Reference proteome</keyword>
<dbReference type="Gene3D" id="1.10.10.60">
    <property type="entry name" value="Homeodomain-like"/>
    <property type="match status" value="1"/>
</dbReference>
<evidence type="ECO:0000256" key="1">
    <source>
        <dbReference type="SAM" id="MobiDB-lite"/>
    </source>
</evidence>
<feature type="compositionally biased region" description="Basic residues" evidence="1">
    <location>
        <begin position="191"/>
        <end position="203"/>
    </location>
</feature>
<dbReference type="CDD" id="cd00167">
    <property type="entry name" value="SANT"/>
    <property type="match status" value="1"/>
</dbReference>
<dbReference type="AlphaFoldDB" id="A0A196SK61"/>
<dbReference type="InterPro" id="IPR009057">
    <property type="entry name" value="Homeodomain-like_sf"/>
</dbReference>
<feature type="compositionally biased region" description="Acidic residues" evidence="1">
    <location>
        <begin position="210"/>
        <end position="219"/>
    </location>
</feature>
<dbReference type="PANTHER" id="PTHR41733:SF1">
    <property type="entry name" value="CHROMOSOME UNDETERMINED SCAFFOLD_30, WHOLE GENOME SHOTGUN SEQUENCE"/>
    <property type="match status" value="1"/>
</dbReference>
<dbReference type="SUPFAM" id="SSF46689">
    <property type="entry name" value="Homeodomain-like"/>
    <property type="match status" value="1"/>
</dbReference>
<proteinExistence type="predicted"/>